<protein>
    <submittedName>
        <fullName evidence="1">Mannosyl-3-phosphoglycerate phosphatase</fullName>
    </submittedName>
</protein>
<dbReference type="Pfam" id="PF08282">
    <property type="entry name" value="Hydrolase_3"/>
    <property type="match status" value="1"/>
</dbReference>
<sequence length="90" mass="10340">FYSISWGSDKGKAVQILKSIYQQTYSHKTIISVGIGDSPNDIPMLKEVDVPVVVRRKSGKYQVCDLENVYYTQRIGPRGWSEAIYEILRR</sequence>
<dbReference type="SUPFAM" id="SSF56784">
    <property type="entry name" value="HAD-like"/>
    <property type="match status" value="1"/>
</dbReference>
<dbReference type="EMBL" id="DRKW01000188">
    <property type="protein sequence ID" value="HEB74215.1"/>
    <property type="molecule type" value="Genomic_DNA"/>
</dbReference>
<comment type="caution">
    <text evidence="1">The sequence shown here is derived from an EMBL/GenBank/DDBJ whole genome shotgun (WGS) entry which is preliminary data.</text>
</comment>
<dbReference type="InterPro" id="IPR036412">
    <property type="entry name" value="HAD-like_sf"/>
</dbReference>
<feature type="non-terminal residue" evidence="1">
    <location>
        <position position="1"/>
    </location>
</feature>
<dbReference type="InterPro" id="IPR023214">
    <property type="entry name" value="HAD_sf"/>
</dbReference>
<gene>
    <name evidence="1" type="ORF">ENJ03_03230</name>
</gene>
<dbReference type="AlphaFoldDB" id="A0A7V1I4D4"/>
<dbReference type="Gene3D" id="3.40.50.1000">
    <property type="entry name" value="HAD superfamily/HAD-like"/>
    <property type="match status" value="1"/>
</dbReference>
<proteinExistence type="predicted"/>
<name>A0A7V1I4D4_DESA2</name>
<organism evidence="1">
    <name type="scientific">Desulfofervidus auxilii</name>
    <dbReference type="NCBI Taxonomy" id="1621989"/>
    <lineage>
        <taxon>Bacteria</taxon>
        <taxon>Pseudomonadati</taxon>
        <taxon>Thermodesulfobacteriota</taxon>
        <taxon>Candidatus Desulfofervidia</taxon>
        <taxon>Candidatus Desulfofervidales</taxon>
        <taxon>Candidatus Desulfofervidaceae</taxon>
        <taxon>Candidatus Desulfofervidus</taxon>
    </lineage>
</organism>
<reference evidence="1" key="1">
    <citation type="journal article" date="2020" name="mSystems">
        <title>Genome- and Community-Level Interaction Insights into Carbon Utilization and Element Cycling Functions of Hydrothermarchaeota in Hydrothermal Sediment.</title>
        <authorList>
            <person name="Zhou Z."/>
            <person name="Liu Y."/>
            <person name="Xu W."/>
            <person name="Pan J."/>
            <person name="Luo Z.H."/>
            <person name="Li M."/>
        </authorList>
    </citation>
    <scope>NUCLEOTIDE SEQUENCE [LARGE SCALE GENOMIC DNA]</scope>
    <source>
        <strain evidence="1">HyVt-45</strain>
    </source>
</reference>
<evidence type="ECO:0000313" key="1">
    <source>
        <dbReference type="EMBL" id="HEB74215.1"/>
    </source>
</evidence>
<dbReference type="Proteomes" id="UP000886268">
    <property type="component" value="Unassembled WGS sequence"/>
</dbReference>
<accession>A0A7V1I4D4</accession>